<comment type="subunit">
    <text evidence="15">Homomultimer. Assembles in the nucleus, presumably in an immature form, then migrates to the cytoplasm once assembled as mature virion. Interacts with Rep; this interaction relocates Rep into the nucleus.</text>
</comment>
<evidence type="ECO:0000256" key="4">
    <source>
        <dbReference type="ARBA" id="ARBA00022431"/>
    </source>
</evidence>
<dbReference type="Gene3D" id="2.60.120.950">
    <property type="entry name" value="Circovirus capsid protein"/>
    <property type="match status" value="1"/>
</dbReference>
<dbReference type="InterPro" id="IPR038652">
    <property type="entry name" value="Circovirus_capsid_sf"/>
</dbReference>
<keyword evidence="10" id="KW-1161">Viral attachment to host cell</keyword>
<evidence type="ECO:0000256" key="14">
    <source>
        <dbReference type="ARBA" id="ARBA00023296"/>
    </source>
</evidence>
<reference evidence="16" key="1">
    <citation type="journal article" date="2014" name="Acta Vet. Hung.">
        <title>First detection of circovirus-like sequences in amphibians and novel putative circoviruses in fishes.</title>
        <authorList>
            <person name="Tarjan Z.L."/>
            <person name="Penzes J.J."/>
            <person name="Toth R.P."/>
            <person name="Benko M."/>
        </authorList>
    </citation>
    <scope>NUCLEOTIDE SEQUENCE</scope>
    <source>
        <strain evidence="16">BRE-2</strain>
    </source>
</reference>
<organism evidence="16">
    <name type="scientific">bream circovirus 1</name>
    <dbReference type="NCBI Taxonomy" id="3230612"/>
    <lineage>
        <taxon>Viruses</taxon>
        <taxon>Monodnaviria</taxon>
        <taxon>Shotokuvirae</taxon>
        <taxon>Cressdnaviricota</taxon>
        <taxon>Arfiviricetes</taxon>
        <taxon>Cirlivirales</taxon>
        <taxon>Circoviridae</taxon>
        <taxon>Circovirus</taxon>
        <taxon>Circovirus dever</taxon>
    </lineage>
</organism>
<comment type="subcellular location">
    <subcellularLocation>
        <location evidence="1">Host nucleus</location>
    </subcellularLocation>
    <subcellularLocation>
        <location evidence="2">Virion</location>
    </subcellularLocation>
</comment>
<dbReference type="InterPro" id="IPR003383">
    <property type="entry name" value="Circovirus_capsid"/>
</dbReference>
<dbReference type="GO" id="GO:0042025">
    <property type="term" value="C:host cell nucleus"/>
    <property type="evidence" value="ECO:0007669"/>
    <property type="project" value="UniProtKB-SubCell"/>
</dbReference>
<evidence type="ECO:0000256" key="9">
    <source>
        <dbReference type="ARBA" id="ARBA00022595"/>
    </source>
</evidence>
<evidence type="ECO:0000313" key="16">
    <source>
        <dbReference type="EMBL" id="XCD31261.1"/>
    </source>
</evidence>
<dbReference type="GO" id="GO:0075732">
    <property type="term" value="P:viral penetration into host nucleus"/>
    <property type="evidence" value="ECO:0007669"/>
    <property type="project" value="UniProtKB-KW"/>
</dbReference>
<dbReference type="Pfam" id="PF02443">
    <property type="entry name" value="Circo_capsid"/>
    <property type="match status" value="1"/>
</dbReference>
<accession>A0AAU8BXZ4</accession>
<keyword evidence="8" id="KW-0945">Host-virus interaction</keyword>
<keyword evidence="6" id="KW-0167">Capsid protein</keyword>
<keyword evidence="9" id="KW-1162">Viral penetration into host cytoplasm</keyword>
<dbReference type="GO" id="GO:0003677">
    <property type="term" value="F:DNA binding"/>
    <property type="evidence" value="ECO:0007669"/>
    <property type="project" value="UniProtKB-KW"/>
</dbReference>
<proteinExistence type="inferred from homology"/>
<dbReference type="GO" id="GO:0039615">
    <property type="term" value="C:T=1 icosahedral viral capsid"/>
    <property type="evidence" value="ECO:0007669"/>
    <property type="project" value="UniProtKB-KW"/>
</dbReference>
<sequence>MILYVSYRAGFRPKMAARKARSFRRRRPIRRRRRVVSRRRQHGVFHLRLIKQDQAVINANSFFGGAFSFKMADYLTSLSWDYYRINAAVVQFIPRVSPSFTSDANGGAICSAVLDYDDKVSPTTATSLMNQQGVRLWRNDRRFSIKWVPRVQIGLGYNNGTEVSASGIGRPRQWINSAYNQVEHYGLKFVLANNGDTTKLEWDVITKLYISLKRPLIGGSFASMTGRDLVALESTNHNEGIELAFMEGPEEGADELL</sequence>
<comment type="similarity">
    <text evidence="3">Belongs to the circoviridae capsid protein family.</text>
</comment>
<evidence type="ECO:0000256" key="13">
    <source>
        <dbReference type="ARBA" id="ARBA00023125"/>
    </source>
</evidence>
<dbReference type="GO" id="GO:0019069">
    <property type="term" value="P:viral capsid assembly"/>
    <property type="evidence" value="ECO:0007669"/>
    <property type="project" value="InterPro"/>
</dbReference>
<evidence type="ECO:0000256" key="5">
    <source>
        <dbReference type="ARBA" id="ARBA00022524"/>
    </source>
</evidence>
<gene>
    <name evidence="16" type="primary">cp</name>
</gene>
<keyword evidence="12" id="KW-1164">Virus endocytosis by host</keyword>
<evidence type="ECO:0000256" key="7">
    <source>
        <dbReference type="ARBA" id="ARBA00022562"/>
    </source>
</evidence>
<evidence type="ECO:0000256" key="11">
    <source>
        <dbReference type="ARBA" id="ARBA00022844"/>
    </source>
</evidence>
<dbReference type="GO" id="GO:0075509">
    <property type="term" value="P:endocytosis involved in viral entry into host cell"/>
    <property type="evidence" value="ECO:0007669"/>
    <property type="project" value="UniProtKB-KW"/>
</dbReference>
<keyword evidence="5" id="KW-1163">Viral penetration into host nucleus</keyword>
<evidence type="ECO:0000256" key="6">
    <source>
        <dbReference type="ARBA" id="ARBA00022561"/>
    </source>
</evidence>
<dbReference type="GO" id="GO:0043657">
    <property type="term" value="C:host cell"/>
    <property type="evidence" value="ECO:0007669"/>
    <property type="project" value="GOC"/>
</dbReference>
<keyword evidence="13" id="KW-0238">DNA-binding</keyword>
<dbReference type="GO" id="GO:0019062">
    <property type="term" value="P:virion attachment to host cell"/>
    <property type="evidence" value="ECO:0007669"/>
    <property type="project" value="UniProtKB-KW"/>
</dbReference>
<evidence type="ECO:0000256" key="1">
    <source>
        <dbReference type="ARBA" id="ARBA00004147"/>
    </source>
</evidence>
<keyword evidence="7" id="KW-1048">Host nucleus</keyword>
<name>A0AAU8BXZ4_9CIRC</name>
<evidence type="ECO:0000256" key="15">
    <source>
        <dbReference type="ARBA" id="ARBA00046863"/>
    </source>
</evidence>
<evidence type="ECO:0000256" key="3">
    <source>
        <dbReference type="ARBA" id="ARBA00010301"/>
    </source>
</evidence>
<evidence type="ECO:0000256" key="2">
    <source>
        <dbReference type="ARBA" id="ARBA00004328"/>
    </source>
</evidence>
<evidence type="ECO:0000256" key="8">
    <source>
        <dbReference type="ARBA" id="ARBA00022581"/>
    </source>
</evidence>
<evidence type="ECO:0000256" key="10">
    <source>
        <dbReference type="ARBA" id="ARBA00022804"/>
    </source>
</evidence>
<keyword evidence="4" id="KW-1140">T=1 icosahedral capsid protein</keyword>
<keyword evidence="14" id="KW-1160">Virus entry into host cell</keyword>
<keyword evidence="11" id="KW-0946">Virion</keyword>
<dbReference type="EMBL" id="KF358279">
    <property type="protein sequence ID" value="XCD31261.1"/>
    <property type="molecule type" value="Genomic_DNA"/>
</dbReference>
<protein>
    <submittedName>
        <fullName evidence="16">Capsid protein</fullName>
    </submittedName>
</protein>
<evidence type="ECO:0000256" key="12">
    <source>
        <dbReference type="ARBA" id="ARBA00022890"/>
    </source>
</evidence>